<keyword evidence="7 17" id="KW-0067">ATP-binding</keyword>
<dbReference type="SUPFAM" id="SSF53613">
    <property type="entry name" value="Ribokinase-like"/>
    <property type="match status" value="1"/>
</dbReference>
<feature type="binding site" evidence="18">
    <location>
        <position position="171"/>
    </location>
    <ligand>
        <name>K(+)</name>
        <dbReference type="ChEBI" id="CHEBI:29103"/>
    </ligand>
</feature>
<gene>
    <name evidence="18" type="primary">nnrE</name>
    <name evidence="17" type="synonym">nnrD</name>
    <name evidence="22" type="ORF">DDT56_08310</name>
</gene>
<dbReference type="NCBIfam" id="TIGR00197">
    <property type="entry name" value="yjeF_nterm"/>
    <property type="match status" value="1"/>
</dbReference>
<dbReference type="NCBIfam" id="NF007856">
    <property type="entry name" value="PRK10565.1"/>
    <property type="match status" value="1"/>
</dbReference>
<evidence type="ECO:0000256" key="11">
    <source>
        <dbReference type="ARBA" id="ARBA00023235"/>
    </source>
</evidence>
<feature type="binding site" evidence="18">
    <location>
        <position position="72"/>
    </location>
    <ligand>
        <name>K(+)</name>
        <dbReference type="ChEBI" id="CHEBI:29103"/>
    </ligand>
</feature>
<dbReference type="InterPro" id="IPR017953">
    <property type="entry name" value="Carbohydrate_kinase_pred_CS"/>
</dbReference>
<dbReference type="GO" id="GO:0005524">
    <property type="term" value="F:ATP binding"/>
    <property type="evidence" value="ECO:0007669"/>
    <property type="project" value="UniProtKB-UniRule"/>
</dbReference>
<comment type="caution">
    <text evidence="18">Lacks conserved residue(s) required for the propagation of feature annotation.</text>
</comment>
<dbReference type="RefSeq" id="WP_136165988.1">
    <property type="nucleotide sequence ID" value="NZ_KZ819076.1"/>
</dbReference>
<keyword evidence="10 17" id="KW-0520">NAD</keyword>
<evidence type="ECO:0000259" key="21">
    <source>
        <dbReference type="PROSITE" id="PS51385"/>
    </source>
</evidence>
<feature type="domain" description="YjeF C-terminal" evidence="20">
    <location>
        <begin position="234"/>
        <end position="501"/>
    </location>
</feature>
<dbReference type="SUPFAM" id="SSF64153">
    <property type="entry name" value="YjeF N-terminal domain-like"/>
    <property type="match status" value="1"/>
</dbReference>
<organism evidence="22 23">
    <name type="scientific">Brenneria corticis</name>
    <dbReference type="NCBI Taxonomy" id="2173106"/>
    <lineage>
        <taxon>Bacteria</taxon>
        <taxon>Pseudomonadati</taxon>
        <taxon>Pseudomonadota</taxon>
        <taxon>Gammaproteobacteria</taxon>
        <taxon>Enterobacterales</taxon>
        <taxon>Pectobacteriaceae</taxon>
        <taxon>Brenneria</taxon>
    </lineage>
</organism>
<feature type="binding site" evidence="17">
    <location>
        <begin position="412"/>
        <end position="416"/>
    </location>
    <ligand>
        <name>AMP</name>
        <dbReference type="ChEBI" id="CHEBI:456215"/>
    </ligand>
</feature>
<dbReference type="HAMAP" id="MF_01966">
    <property type="entry name" value="NADHX_epimerase"/>
    <property type="match status" value="1"/>
</dbReference>
<sequence>MADGKTRGYDFSLPHSVFRAEWVRREEVNAARELGVSLHELMLRAGEAAFQVARRYYPSARRWLILAGHGNNGGDGYVVASQALAAGITPYVIACQGSRALPEEASAARRSWLEQGGAILDADAPWPDDVDLIVDGLLGTGLASAPRPPYDALIARANAHSAPVVSIDVPSGLNAETGQCAGNAVYAAHTVTFIALKPGLLTGSARDFVGRLHYSALGVTDWLAGQEAPIRRLSAALLTEWLKPRRPGAHKGDNGRLLIVGGDYGTGGAVFMAGEAALRSGAGLVRVLTHKLYLAALLTHRPELMVQELSADTLKQGLEWADVVVIGPGLGQGEWGKNALRLAENCNKPMLWDADALNLLAINPHKRQNRVLTPHPGEAARLLHCRVSDIESDRLLAAQKLVKRYGGVVVLKGAGTVVAGEQDQLAIADVGNPGMATGGMGDVLSGIIGALLAQKLSPYDAACAGCVAHGAAADELAAQRGTRGMLATDLLPALSQYVNPERIPLEKTE</sequence>
<evidence type="ECO:0000256" key="9">
    <source>
        <dbReference type="ARBA" id="ARBA00022958"/>
    </source>
</evidence>
<evidence type="ECO:0000256" key="5">
    <source>
        <dbReference type="ARBA" id="ARBA00022723"/>
    </source>
</evidence>
<comment type="function">
    <text evidence="17">Catalyzes the dehydration of the S-form of NAD(P)HX at the expense of ADP, which is converted to AMP. Together with NAD(P)HX epimerase, which catalyzes the epimerization of the S- and R-forms, the enzyme allows the repair of both epimers of NAD(P)HX, a damaged form of NAD(P)H that is a result of enzymatic or heat-dependent hydration.</text>
</comment>
<keyword evidence="11 18" id="KW-0413">Isomerase</keyword>
<comment type="similarity">
    <text evidence="4 19">In the C-terminal section; belongs to the NnrD/CARKD family.</text>
</comment>
<dbReference type="InterPro" id="IPR030677">
    <property type="entry name" value="Nnr"/>
</dbReference>
<dbReference type="AlphaFoldDB" id="A0A2U1U4Z3"/>
<keyword evidence="5 18" id="KW-0479">Metal-binding</keyword>
<dbReference type="Gene3D" id="3.40.50.10260">
    <property type="entry name" value="YjeF N-terminal domain"/>
    <property type="match status" value="1"/>
</dbReference>
<evidence type="ECO:0000256" key="15">
    <source>
        <dbReference type="ARBA" id="ARBA00048238"/>
    </source>
</evidence>
<feature type="binding site" evidence="18">
    <location>
        <position position="150"/>
    </location>
    <ligand>
        <name>(6S)-NADPHX</name>
        <dbReference type="ChEBI" id="CHEBI:64076"/>
    </ligand>
</feature>
<evidence type="ECO:0000256" key="12">
    <source>
        <dbReference type="ARBA" id="ARBA00023239"/>
    </source>
</evidence>
<evidence type="ECO:0000256" key="10">
    <source>
        <dbReference type="ARBA" id="ARBA00023027"/>
    </source>
</evidence>
<dbReference type="PROSITE" id="PS51383">
    <property type="entry name" value="YJEF_C_3"/>
    <property type="match status" value="1"/>
</dbReference>
<dbReference type="GO" id="GO:0046496">
    <property type="term" value="P:nicotinamide nucleotide metabolic process"/>
    <property type="evidence" value="ECO:0007669"/>
    <property type="project" value="UniProtKB-UniRule"/>
</dbReference>
<evidence type="ECO:0000256" key="16">
    <source>
        <dbReference type="ARBA" id="ARBA00049209"/>
    </source>
</evidence>
<dbReference type="EC" id="5.1.99.6" evidence="19"/>
<comment type="catalytic activity">
    <reaction evidence="2 18 19">
        <text>(6R)-NADPHX = (6S)-NADPHX</text>
        <dbReference type="Rhea" id="RHEA:32227"/>
        <dbReference type="ChEBI" id="CHEBI:64076"/>
        <dbReference type="ChEBI" id="CHEBI:64077"/>
        <dbReference type="EC" id="5.1.99.6"/>
    </reaction>
</comment>
<comment type="catalytic activity">
    <reaction evidence="15 17 19">
        <text>(6S)-NADHX + ADP = AMP + phosphate + NADH + H(+)</text>
        <dbReference type="Rhea" id="RHEA:32223"/>
        <dbReference type="ChEBI" id="CHEBI:15378"/>
        <dbReference type="ChEBI" id="CHEBI:43474"/>
        <dbReference type="ChEBI" id="CHEBI:57945"/>
        <dbReference type="ChEBI" id="CHEBI:64074"/>
        <dbReference type="ChEBI" id="CHEBI:456215"/>
        <dbReference type="ChEBI" id="CHEBI:456216"/>
        <dbReference type="EC" id="4.2.1.136"/>
    </reaction>
</comment>
<evidence type="ECO:0000256" key="8">
    <source>
        <dbReference type="ARBA" id="ARBA00022857"/>
    </source>
</evidence>
<dbReference type="GO" id="GO:0046872">
    <property type="term" value="F:metal ion binding"/>
    <property type="evidence" value="ECO:0007669"/>
    <property type="project" value="UniProtKB-UniRule"/>
</dbReference>
<dbReference type="CDD" id="cd01171">
    <property type="entry name" value="YXKO-related"/>
    <property type="match status" value="1"/>
</dbReference>
<comment type="function">
    <text evidence="14 19">Bifunctional enzyme that catalyzes the epimerization of the S- and R-forms of NAD(P)HX and the dehydration of the S-form of NAD(P)HX at the expense of ADP, which is converted to AMP. This allows the repair of both epimers of NAD(P)HX, a damaged form of NAD(P)H that is a result of enzymatic or heat-dependent hydration.</text>
</comment>
<dbReference type="EMBL" id="QDKH01000008">
    <property type="protein sequence ID" value="PWC16736.1"/>
    <property type="molecule type" value="Genomic_DNA"/>
</dbReference>
<comment type="similarity">
    <text evidence="18">Belongs to the NnrE/AIBP family.</text>
</comment>
<dbReference type="NCBIfam" id="TIGR00196">
    <property type="entry name" value="yjeF_cterm"/>
    <property type="match status" value="1"/>
</dbReference>
<keyword evidence="9 18" id="KW-0630">Potassium</keyword>
<comment type="catalytic activity">
    <reaction evidence="16 17 19">
        <text>(6S)-NADPHX + ADP = AMP + phosphate + NADPH + H(+)</text>
        <dbReference type="Rhea" id="RHEA:32235"/>
        <dbReference type="ChEBI" id="CHEBI:15378"/>
        <dbReference type="ChEBI" id="CHEBI:43474"/>
        <dbReference type="ChEBI" id="CHEBI:57783"/>
        <dbReference type="ChEBI" id="CHEBI:64076"/>
        <dbReference type="ChEBI" id="CHEBI:456215"/>
        <dbReference type="ChEBI" id="CHEBI:456216"/>
        <dbReference type="EC" id="4.2.1.136"/>
    </reaction>
</comment>
<dbReference type="GO" id="GO:0110051">
    <property type="term" value="P:metabolite repair"/>
    <property type="evidence" value="ECO:0007669"/>
    <property type="project" value="TreeGrafter"/>
</dbReference>
<comment type="similarity">
    <text evidence="3 19">In the N-terminal section; belongs to the NnrE/AIBP family.</text>
</comment>
<evidence type="ECO:0000256" key="3">
    <source>
        <dbReference type="ARBA" id="ARBA00006001"/>
    </source>
</evidence>
<dbReference type="FunFam" id="3.40.50.10260:FF:000003">
    <property type="entry name" value="Multifunctional fusion protein"/>
    <property type="match status" value="1"/>
</dbReference>
<evidence type="ECO:0000256" key="6">
    <source>
        <dbReference type="ARBA" id="ARBA00022741"/>
    </source>
</evidence>
<dbReference type="InterPro" id="IPR029056">
    <property type="entry name" value="Ribokinase-like"/>
</dbReference>
<evidence type="ECO:0000313" key="22">
    <source>
        <dbReference type="EMBL" id="PWC16736.1"/>
    </source>
</evidence>
<dbReference type="GO" id="GO:0052855">
    <property type="term" value="F:ADP-dependent NAD(P)H-hydrate dehydratase activity"/>
    <property type="evidence" value="ECO:0007669"/>
    <property type="project" value="UniProtKB-UniRule"/>
</dbReference>
<dbReference type="HAMAP" id="MF_01965">
    <property type="entry name" value="NADHX_dehydratase"/>
    <property type="match status" value="1"/>
</dbReference>
<evidence type="ECO:0000256" key="18">
    <source>
        <dbReference type="HAMAP-Rule" id="MF_01966"/>
    </source>
</evidence>
<protein>
    <recommendedName>
        <fullName evidence="19">Bifunctional NAD(P)H-hydrate repair enzyme</fullName>
    </recommendedName>
    <alternativeName>
        <fullName evidence="19">Nicotinamide nucleotide repair protein</fullName>
    </alternativeName>
    <domain>
        <recommendedName>
            <fullName evidence="19">ADP-dependent (S)-NAD(P)H-hydrate dehydratase</fullName>
            <ecNumber evidence="19">4.2.1.136</ecNumber>
        </recommendedName>
        <alternativeName>
            <fullName evidence="19">ADP-dependent NAD(P)HX dehydratase</fullName>
        </alternativeName>
    </domain>
    <domain>
        <recommendedName>
            <fullName evidence="19">NAD(P)H-hydrate epimerase</fullName>
            <ecNumber evidence="19">5.1.99.6</ecNumber>
        </recommendedName>
    </domain>
</protein>
<keyword evidence="12 17" id="KW-0456">Lyase</keyword>
<reference evidence="22 23" key="1">
    <citation type="submission" date="2018-04" db="EMBL/GenBank/DDBJ databases">
        <title>Brenneria corticis sp.nov.</title>
        <authorList>
            <person name="Li Y."/>
        </authorList>
    </citation>
    <scope>NUCLEOTIDE SEQUENCE [LARGE SCALE GENOMIC DNA]</scope>
    <source>
        <strain evidence="22 23">CFCC 11842</strain>
    </source>
</reference>
<comment type="cofactor">
    <cofactor evidence="17">
        <name>Mg(2+)</name>
        <dbReference type="ChEBI" id="CHEBI:18420"/>
    </cofactor>
</comment>
<feature type="binding site" evidence="18">
    <location>
        <position position="135"/>
    </location>
    <ligand>
        <name>K(+)</name>
        <dbReference type="ChEBI" id="CHEBI:29103"/>
    </ligand>
</feature>
<feature type="binding site" evidence="17">
    <location>
        <position position="269"/>
    </location>
    <ligand>
        <name>(6S)-NADPHX</name>
        <dbReference type="ChEBI" id="CHEBI:64076"/>
    </ligand>
</feature>
<evidence type="ECO:0000256" key="1">
    <source>
        <dbReference type="ARBA" id="ARBA00000013"/>
    </source>
</evidence>
<feature type="domain" description="YjeF N-terminal" evidence="21">
    <location>
        <begin position="23"/>
        <end position="225"/>
    </location>
</feature>
<evidence type="ECO:0000256" key="2">
    <source>
        <dbReference type="ARBA" id="ARBA00000909"/>
    </source>
</evidence>
<keyword evidence="6 17" id="KW-0547">Nucleotide-binding</keyword>
<comment type="similarity">
    <text evidence="17">Belongs to the NnrD/CARKD family.</text>
</comment>
<dbReference type="PIRSF" id="PIRSF017184">
    <property type="entry name" value="Nnr"/>
    <property type="match status" value="1"/>
</dbReference>
<name>A0A2U1U4Z3_9GAMM</name>
<dbReference type="InterPro" id="IPR004443">
    <property type="entry name" value="YjeF_N_dom"/>
</dbReference>
<proteinExistence type="inferred from homology"/>
<evidence type="ECO:0000259" key="20">
    <source>
        <dbReference type="PROSITE" id="PS51383"/>
    </source>
</evidence>
<keyword evidence="13" id="KW-0511">Multifunctional enzyme</keyword>
<evidence type="ECO:0000256" key="13">
    <source>
        <dbReference type="ARBA" id="ARBA00023268"/>
    </source>
</evidence>
<feature type="binding site" evidence="17">
    <location>
        <position position="441"/>
    </location>
    <ligand>
        <name>AMP</name>
        <dbReference type="ChEBI" id="CHEBI:456215"/>
    </ligand>
</feature>
<evidence type="ECO:0000256" key="17">
    <source>
        <dbReference type="HAMAP-Rule" id="MF_01965"/>
    </source>
</evidence>
<feature type="binding site" evidence="17">
    <location>
        <position position="442"/>
    </location>
    <ligand>
        <name>(6S)-NADPHX</name>
        <dbReference type="ChEBI" id="CHEBI:64076"/>
    </ligand>
</feature>
<evidence type="ECO:0000256" key="14">
    <source>
        <dbReference type="ARBA" id="ARBA00025153"/>
    </source>
</evidence>
<comment type="cofactor">
    <cofactor evidence="18 19">
        <name>K(+)</name>
        <dbReference type="ChEBI" id="CHEBI:29103"/>
    </cofactor>
    <text evidence="18 19">Binds 1 potassium ion per subunit.</text>
</comment>
<evidence type="ECO:0000256" key="7">
    <source>
        <dbReference type="ARBA" id="ARBA00022840"/>
    </source>
</evidence>
<dbReference type="GO" id="GO:0052856">
    <property type="term" value="F:NAD(P)HX epimerase activity"/>
    <property type="evidence" value="ECO:0007669"/>
    <property type="project" value="UniProtKB-UniRule"/>
</dbReference>
<dbReference type="Pfam" id="PF01256">
    <property type="entry name" value="Carb_kinase"/>
    <property type="match status" value="1"/>
</dbReference>
<dbReference type="InterPro" id="IPR000631">
    <property type="entry name" value="CARKD"/>
</dbReference>
<dbReference type="PROSITE" id="PS51385">
    <property type="entry name" value="YJEF_N"/>
    <property type="match status" value="1"/>
</dbReference>
<dbReference type="Gene3D" id="3.40.1190.20">
    <property type="match status" value="1"/>
</dbReference>
<feature type="binding site" evidence="17">
    <location>
        <position position="375"/>
    </location>
    <ligand>
        <name>(6S)-NADPHX</name>
        <dbReference type="ChEBI" id="CHEBI:64076"/>
    </ligand>
</feature>
<dbReference type="PANTHER" id="PTHR12592:SF0">
    <property type="entry name" value="ATP-DEPENDENT (S)-NAD(P)H-HYDRATE DEHYDRATASE"/>
    <property type="match status" value="1"/>
</dbReference>
<dbReference type="EC" id="4.2.1.136" evidence="19"/>
<accession>A0A2U1U4Z3</accession>
<evidence type="ECO:0000313" key="23">
    <source>
        <dbReference type="Proteomes" id="UP000296159"/>
    </source>
</evidence>
<comment type="catalytic activity">
    <reaction evidence="1 18 19">
        <text>(6R)-NADHX = (6S)-NADHX</text>
        <dbReference type="Rhea" id="RHEA:32215"/>
        <dbReference type="ChEBI" id="CHEBI:64074"/>
        <dbReference type="ChEBI" id="CHEBI:64075"/>
        <dbReference type="EC" id="5.1.99.6"/>
    </reaction>
</comment>
<dbReference type="Pfam" id="PF03853">
    <property type="entry name" value="YjeF_N"/>
    <property type="match status" value="1"/>
</dbReference>
<feature type="binding site" evidence="18">
    <location>
        <position position="168"/>
    </location>
    <ligand>
        <name>(6S)-NADPHX</name>
        <dbReference type="ChEBI" id="CHEBI:64076"/>
    </ligand>
</feature>
<dbReference type="InterPro" id="IPR036652">
    <property type="entry name" value="YjeF_N_dom_sf"/>
</dbReference>
<feature type="binding site" evidence="18">
    <location>
        <begin position="71"/>
        <end position="75"/>
    </location>
    <ligand>
        <name>(6S)-NADPHX</name>
        <dbReference type="ChEBI" id="CHEBI:64076"/>
    </ligand>
</feature>
<evidence type="ECO:0000256" key="4">
    <source>
        <dbReference type="ARBA" id="ARBA00009524"/>
    </source>
</evidence>
<comment type="function">
    <text evidence="18">Catalyzes the epimerization of the S- and R-forms of NAD(P)HX, a damaged form of NAD(P)H that is a result of enzymatic or heat-dependent hydration. This is a prerequisite for the S-specific NAD(P)H-hydrate dehydratase to allow the repair of both epimers of NAD(P)HX.</text>
</comment>
<comment type="subunit">
    <text evidence="17">Homotetramer.</text>
</comment>
<comment type="caution">
    <text evidence="22">The sequence shown here is derived from an EMBL/GenBank/DDBJ whole genome shotgun (WGS) entry which is preliminary data.</text>
</comment>
<keyword evidence="23" id="KW-1185">Reference proteome</keyword>
<keyword evidence="8 17" id="KW-0521">NADP</keyword>
<dbReference type="Proteomes" id="UP000296159">
    <property type="component" value="Unassembled WGS sequence"/>
</dbReference>
<evidence type="ECO:0000256" key="19">
    <source>
        <dbReference type="PIRNR" id="PIRNR017184"/>
    </source>
</evidence>
<dbReference type="FunFam" id="3.40.1190.20:FF:000017">
    <property type="entry name" value="Multifunctional fusion protein"/>
    <property type="match status" value="1"/>
</dbReference>
<feature type="binding site" evidence="17">
    <location>
        <position position="329"/>
    </location>
    <ligand>
        <name>(6S)-NADPHX</name>
        <dbReference type="ChEBI" id="CHEBI:64076"/>
    </ligand>
</feature>
<dbReference type="PANTHER" id="PTHR12592">
    <property type="entry name" value="ATP-DEPENDENT (S)-NAD(P)H-HYDRATE DEHYDRATASE FAMILY MEMBER"/>
    <property type="match status" value="1"/>
</dbReference>
<dbReference type="PROSITE" id="PS01050">
    <property type="entry name" value="YJEF_C_2"/>
    <property type="match status" value="1"/>
</dbReference>